<protein>
    <recommendedName>
        <fullName evidence="4">Lipoprotein</fullName>
    </recommendedName>
</protein>
<evidence type="ECO:0000256" key="1">
    <source>
        <dbReference type="SAM" id="MobiDB-lite"/>
    </source>
</evidence>
<evidence type="ECO:0008006" key="4">
    <source>
        <dbReference type="Google" id="ProtNLM"/>
    </source>
</evidence>
<evidence type="ECO:0000313" key="3">
    <source>
        <dbReference type="Proteomes" id="UP000323671"/>
    </source>
</evidence>
<feature type="region of interest" description="Disordered" evidence="1">
    <location>
        <begin position="103"/>
        <end position="124"/>
    </location>
</feature>
<name>A0A5C1EBY8_9RHOO</name>
<dbReference type="RefSeq" id="WP_149426296.1">
    <property type="nucleotide sequence ID" value="NZ_CP022579.1"/>
</dbReference>
<accession>A0A5C1EBY8</accession>
<reference evidence="2 3" key="1">
    <citation type="submission" date="2017-07" db="EMBL/GenBank/DDBJ databases">
        <title>Complete genome sequence of Oryzomicrobium terrae TPP412.</title>
        <authorList>
            <person name="Chiu L.-W."/>
            <person name="Lo K.-J."/>
            <person name="Tsai Y.-M."/>
            <person name="Lin S.-S."/>
            <person name="Kuo C.-H."/>
            <person name="Liu C.-T."/>
        </authorList>
    </citation>
    <scope>NUCLEOTIDE SEQUENCE [LARGE SCALE GENOMIC DNA]</scope>
    <source>
        <strain evidence="2 3">TPP412</strain>
    </source>
</reference>
<keyword evidence="3" id="KW-1185">Reference proteome</keyword>
<sequence length="295" mass="32577">MNRTSLILITSILLYGCTDYAEETKSVKAYCKSIPNKNCLGTADIYAMNLAVNHFGIAAMMSSKTKHCGSMRGIDALACNKEAFGDNTNLGLLALIKKEYSNSNKNNNTTIPQPKPSLSSENQNGNLLTELEGRDFSYTITKLEPKDAANTFTLMATTPSHTNRHPINDNPIYRDAKIISEPGNETIYPRTTVLVGSTKILSTSEDQEGYQITNLISLDDQPELLLVDIFKGGNSCNSSQHVLVVRSTNGFNASKPFGRCAASWWHEKQSNTTYLTYPATEYEPMEIIAIKKTPR</sequence>
<dbReference type="AlphaFoldDB" id="A0A5C1EBY8"/>
<dbReference type="EMBL" id="CP022579">
    <property type="protein sequence ID" value="QEL66470.1"/>
    <property type="molecule type" value="Genomic_DNA"/>
</dbReference>
<evidence type="ECO:0000313" key="2">
    <source>
        <dbReference type="EMBL" id="QEL66470.1"/>
    </source>
</evidence>
<organism evidence="2 3">
    <name type="scientific">Oryzomicrobium terrae</name>
    <dbReference type="NCBI Taxonomy" id="1735038"/>
    <lineage>
        <taxon>Bacteria</taxon>
        <taxon>Pseudomonadati</taxon>
        <taxon>Pseudomonadota</taxon>
        <taxon>Betaproteobacteria</taxon>
        <taxon>Rhodocyclales</taxon>
        <taxon>Rhodocyclaceae</taxon>
        <taxon>Oryzomicrobium</taxon>
    </lineage>
</organism>
<dbReference type="KEGG" id="otr:OTERR_29940"/>
<dbReference type="Proteomes" id="UP000323671">
    <property type="component" value="Chromosome"/>
</dbReference>
<dbReference type="PROSITE" id="PS51257">
    <property type="entry name" value="PROKAR_LIPOPROTEIN"/>
    <property type="match status" value="1"/>
</dbReference>
<proteinExistence type="predicted"/>
<gene>
    <name evidence="2" type="ORF">OTERR_29940</name>
</gene>